<organism evidence="1 2">
    <name type="scientific">Paraburkholderia translucens</name>
    <dbReference type="NCBI Taxonomy" id="2886945"/>
    <lineage>
        <taxon>Bacteria</taxon>
        <taxon>Pseudomonadati</taxon>
        <taxon>Pseudomonadota</taxon>
        <taxon>Betaproteobacteria</taxon>
        <taxon>Burkholderiales</taxon>
        <taxon>Burkholderiaceae</taxon>
        <taxon>Paraburkholderia</taxon>
    </lineage>
</organism>
<evidence type="ECO:0000313" key="2">
    <source>
        <dbReference type="Proteomes" id="UP001430614"/>
    </source>
</evidence>
<dbReference type="PANTHER" id="PTHR38436">
    <property type="entry name" value="POLYKETIDE CYCLASE SNOAL-LIKE DOMAIN"/>
    <property type="match status" value="1"/>
</dbReference>
<protein>
    <submittedName>
        <fullName evidence="1">Ester cyclase</fullName>
    </submittedName>
</protein>
<accession>A0ABS8K783</accession>
<dbReference type="InterPro" id="IPR009959">
    <property type="entry name" value="Cyclase_SnoaL-like"/>
</dbReference>
<dbReference type="RefSeq" id="WP_230559517.1">
    <property type="nucleotide sequence ID" value="NZ_JAJITC010000001.1"/>
</dbReference>
<name>A0ABS8K783_9BURK</name>
<dbReference type="SUPFAM" id="SSF54427">
    <property type="entry name" value="NTF2-like"/>
    <property type="match status" value="1"/>
</dbReference>
<keyword evidence="2" id="KW-1185">Reference proteome</keyword>
<sequence length="136" mass="15568">MQTFAVPPEGDPGFSLEEMKQFVIEHFENFVNRKKAEVARQNLSADFLDHDEPSGPQVGPEAAIAMMTGLYEKWPDLHVTVEDIIAERDKVMVRNTWRATDAVSGQKIEFHGFVLWRFANRRIVERWATVTPPRAA</sequence>
<dbReference type="Gene3D" id="3.10.450.50">
    <property type="match status" value="1"/>
</dbReference>
<dbReference type="InterPro" id="IPR032710">
    <property type="entry name" value="NTF2-like_dom_sf"/>
</dbReference>
<proteinExistence type="predicted"/>
<reference evidence="1 2" key="1">
    <citation type="submission" date="2021-11" db="EMBL/GenBank/DDBJ databases">
        <authorList>
            <person name="Oh E.-T."/>
            <person name="Kim S.-B."/>
        </authorList>
    </citation>
    <scope>NUCLEOTIDE SEQUENCE [LARGE SCALE GENOMIC DNA]</scope>
    <source>
        <strain evidence="1 2">MMS20-SJTN17</strain>
    </source>
</reference>
<dbReference type="EMBL" id="JAJITC010000001">
    <property type="protein sequence ID" value="MCC8400606.1"/>
    <property type="molecule type" value="Genomic_DNA"/>
</dbReference>
<dbReference type="Pfam" id="PF07366">
    <property type="entry name" value="SnoaL"/>
    <property type="match status" value="1"/>
</dbReference>
<dbReference type="Proteomes" id="UP001430614">
    <property type="component" value="Unassembled WGS sequence"/>
</dbReference>
<dbReference type="PANTHER" id="PTHR38436:SF1">
    <property type="entry name" value="ESTER CYCLASE"/>
    <property type="match status" value="1"/>
</dbReference>
<gene>
    <name evidence="1" type="ORF">LJ655_01635</name>
</gene>
<evidence type="ECO:0000313" key="1">
    <source>
        <dbReference type="EMBL" id="MCC8400606.1"/>
    </source>
</evidence>
<comment type="caution">
    <text evidence="1">The sequence shown here is derived from an EMBL/GenBank/DDBJ whole genome shotgun (WGS) entry which is preliminary data.</text>
</comment>